<dbReference type="PANTHER" id="PTHR10039">
    <property type="entry name" value="AMELOGENIN"/>
    <property type="match status" value="1"/>
</dbReference>
<evidence type="ECO:0000313" key="6">
    <source>
        <dbReference type="Proteomes" id="UP001222325"/>
    </source>
</evidence>
<proteinExistence type="predicted"/>
<feature type="repeat" description="ANK" evidence="2">
    <location>
        <begin position="694"/>
        <end position="723"/>
    </location>
</feature>
<dbReference type="PROSITE" id="PS50088">
    <property type="entry name" value="ANK_REPEAT"/>
    <property type="match status" value="2"/>
</dbReference>
<keyword evidence="2" id="KW-0040">ANK repeat</keyword>
<dbReference type="Gene3D" id="1.25.40.20">
    <property type="entry name" value="Ankyrin repeat-containing domain"/>
    <property type="match status" value="1"/>
</dbReference>
<keyword evidence="1" id="KW-0677">Repeat</keyword>
<accession>A0AAD6XJ55</accession>
<reference evidence="5" key="1">
    <citation type="submission" date="2023-03" db="EMBL/GenBank/DDBJ databases">
        <title>Massive genome expansion in bonnet fungi (Mycena s.s.) driven by repeated elements and novel gene families across ecological guilds.</title>
        <authorList>
            <consortium name="Lawrence Berkeley National Laboratory"/>
            <person name="Harder C.B."/>
            <person name="Miyauchi S."/>
            <person name="Viragh M."/>
            <person name="Kuo A."/>
            <person name="Thoen E."/>
            <person name="Andreopoulos B."/>
            <person name="Lu D."/>
            <person name="Skrede I."/>
            <person name="Drula E."/>
            <person name="Henrissat B."/>
            <person name="Morin E."/>
            <person name="Kohler A."/>
            <person name="Barry K."/>
            <person name="LaButti K."/>
            <person name="Morin E."/>
            <person name="Salamov A."/>
            <person name="Lipzen A."/>
            <person name="Mereny Z."/>
            <person name="Hegedus B."/>
            <person name="Baldrian P."/>
            <person name="Stursova M."/>
            <person name="Weitz H."/>
            <person name="Taylor A."/>
            <person name="Grigoriev I.V."/>
            <person name="Nagy L.G."/>
            <person name="Martin F."/>
            <person name="Kauserud H."/>
        </authorList>
    </citation>
    <scope>NUCLEOTIDE SEQUENCE</scope>
    <source>
        <strain evidence="5">CBHHK173m</strain>
    </source>
</reference>
<dbReference type="InterPro" id="IPR002110">
    <property type="entry name" value="Ankyrin_rpt"/>
</dbReference>
<dbReference type="PROSITE" id="PS50297">
    <property type="entry name" value="ANK_REP_REGION"/>
    <property type="match status" value="2"/>
</dbReference>
<dbReference type="Proteomes" id="UP001222325">
    <property type="component" value="Unassembled WGS sequence"/>
</dbReference>
<dbReference type="SUPFAM" id="SSF52540">
    <property type="entry name" value="P-loop containing nucleoside triphosphate hydrolases"/>
    <property type="match status" value="1"/>
</dbReference>
<dbReference type="SMART" id="SM00248">
    <property type="entry name" value="ANK"/>
    <property type="match status" value="7"/>
</dbReference>
<gene>
    <name evidence="5" type="ORF">B0H15DRAFT_917036</name>
</gene>
<evidence type="ECO:0000313" key="5">
    <source>
        <dbReference type="EMBL" id="KAJ7075242.1"/>
    </source>
</evidence>
<comment type="caution">
    <text evidence="5">The sequence shown here is derived from an EMBL/GenBank/DDBJ whole genome shotgun (WGS) entry which is preliminary data.</text>
</comment>
<sequence>MNRLVDVELQQTVVQQTLNNVQQMVIQDKLEKWLDSPPNPTTKQHETQNHRKGSTGSWFLDSNQFINWQDCGGSLWIEGPSGSGKSVLWCASTCLRKHQILSRELGSPAAVAFFYFDFRNRSTQKVEIALRRIILQLSSQSPNVYGILEKQYSFSSQILPTYVGLLQVLQDLLLEIGRTYIVFDALDECHDSEHEQLVGLIALLNGWKHTPLHLLVTSQPRVSFARSFPDFIHTDLRTRVVWDDIRLYVTGELQTNSKLKPWAAESEKIIDQVVIKSNGMFRLAACLLVELSRHRLGNLDRTLQNLPEELFDVYDRFMDAIPESEERFYAIGVLRWLIYRKNPPPILGLDMPKIEQYADAVSFKVSSTSADSIYIYDPNLRDKITTLIPQWLEGMVTINNKKCLELAHSSVRQYLLSERFSQKFNTDLNLAPSHTSLTKMCAGYLLHFVDHLISQDTLAQYPTARYAAYYLDLHLEESSFDIPGLWPSLLHLFDQRSQRYRAFIQLYHIYDDMELYQDYRLPGLLYTFCDKPQPSLKMIKVLLESKFDVNEQDDQYAAPLQAVCRRSKEGVQLLLDYGANINALGGYYGSALQAACSVERNNNEVVKLLLDNGANVNALGGYFGCALQAACSRSNDSDTQIIQLLLDHGADINVLGGYHGSALQAACNNSNIQVVQLLLDYGANINTQGGIFGSALHGAVFGGKLDIAQLLLQHGADVNAPGGLSGQMHDMFHKLLPNLSPHYYLDISEKPVDWSGSVLEAAHRNGHMEMVELVLKHGAVDTRPSLEFRI</sequence>
<name>A0AAD6XJ55_9AGAR</name>
<organism evidence="5 6">
    <name type="scientific">Mycena belliarum</name>
    <dbReference type="NCBI Taxonomy" id="1033014"/>
    <lineage>
        <taxon>Eukaryota</taxon>
        <taxon>Fungi</taxon>
        <taxon>Dikarya</taxon>
        <taxon>Basidiomycota</taxon>
        <taxon>Agaricomycotina</taxon>
        <taxon>Agaricomycetes</taxon>
        <taxon>Agaricomycetidae</taxon>
        <taxon>Agaricales</taxon>
        <taxon>Marasmiineae</taxon>
        <taxon>Mycenaceae</taxon>
        <taxon>Mycena</taxon>
    </lineage>
</organism>
<evidence type="ECO:0000256" key="1">
    <source>
        <dbReference type="ARBA" id="ARBA00022737"/>
    </source>
</evidence>
<dbReference type="InterPro" id="IPR027417">
    <property type="entry name" value="P-loop_NTPase"/>
</dbReference>
<dbReference type="SUPFAM" id="SSF48403">
    <property type="entry name" value="Ankyrin repeat"/>
    <property type="match status" value="1"/>
</dbReference>
<dbReference type="PANTHER" id="PTHR10039:SF16">
    <property type="entry name" value="GPI INOSITOL-DEACYLASE"/>
    <property type="match status" value="1"/>
</dbReference>
<evidence type="ECO:0000256" key="2">
    <source>
        <dbReference type="PROSITE-ProRule" id="PRU00023"/>
    </source>
</evidence>
<dbReference type="InterPro" id="IPR056884">
    <property type="entry name" value="NPHP3-like_N"/>
</dbReference>
<protein>
    <recommendedName>
        <fullName evidence="4">Nephrocystin 3-like N-terminal domain-containing protein</fullName>
    </recommendedName>
</protein>
<feature type="domain" description="Nephrocystin 3-like N-terminal" evidence="4">
    <location>
        <begin position="55"/>
        <end position="218"/>
    </location>
</feature>
<keyword evidence="6" id="KW-1185">Reference proteome</keyword>
<dbReference type="EMBL" id="JARJCN010000100">
    <property type="protein sequence ID" value="KAJ7075242.1"/>
    <property type="molecule type" value="Genomic_DNA"/>
</dbReference>
<evidence type="ECO:0000259" key="4">
    <source>
        <dbReference type="Pfam" id="PF24883"/>
    </source>
</evidence>
<feature type="region of interest" description="Disordered" evidence="3">
    <location>
        <begin position="33"/>
        <end position="53"/>
    </location>
</feature>
<dbReference type="Pfam" id="PF24883">
    <property type="entry name" value="NPHP3_N"/>
    <property type="match status" value="1"/>
</dbReference>
<evidence type="ECO:0000256" key="3">
    <source>
        <dbReference type="SAM" id="MobiDB-lite"/>
    </source>
</evidence>
<dbReference type="Pfam" id="PF12796">
    <property type="entry name" value="Ank_2"/>
    <property type="match status" value="2"/>
</dbReference>
<dbReference type="AlphaFoldDB" id="A0AAD6XJ55"/>
<dbReference type="InterPro" id="IPR036770">
    <property type="entry name" value="Ankyrin_rpt-contain_sf"/>
</dbReference>
<feature type="repeat" description="ANK" evidence="2">
    <location>
        <begin position="658"/>
        <end position="690"/>
    </location>
</feature>
<dbReference type="Gene3D" id="3.40.50.300">
    <property type="entry name" value="P-loop containing nucleotide triphosphate hydrolases"/>
    <property type="match status" value="1"/>
</dbReference>